<evidence type="ECO:0000313" key="4">
    <source>
        <dbReference type="Proteomes" id="UP001597051"/>
    </source>
</evidence>
<dbReference type="Pfam" id="PF13855">
    <property type="entry name" value="LRR_8"/>
    <property type="match status" value="1"/>
</dbReference>
<name>A0ABW3J1Y8_9FLAO</name>
<feature type="signal peptide" evidence="2">
    <location>
        <begin position="1"/>
        <end position="19"/>
    </location>
</feature>
<dbReference type="RefSeq" id="WP_379754462.1">
    <property type="nucleotide sequence ID" value="NZ_JBHSYB010000012.1"/>
</dbReference>
<accession>A0ABW3J1Y8</accession>
<dbReference type="SUPFAM" id="SSF52058">
    <property type="entry name" value="L domain-like"/>
    <property type="match status" value="1"/>
</dbReference>
<dbReference type="EMBL" id="JBHTIZ010000011">
    <property type="protein sequence ID" value="MFD0983736.1"/>
    <property type="molecule type" value="Genomic_DNA"/>
</dbReference>
<keyword evidence="1 2" id="KW-0732">Signal</keyword>
<dbReference type="Pfam" id="PF00560">
    <property type="entry name" value="LRR_1"/>
    <property type="match status" value="1"/>
</dbReference>
<dbReference type="InterPro" id="IPR032675">
    <property type="entry name" value="LRR_dom_sf"/>
</dbReference>
<dbReference type="Gene3D" id="3.80.10.10">
    <property type="entry name" value="Ribonuclease Inhibitor"/>
    <property type="match status" value="1"/>
</dbReference>
<evidence type="ECO:0000313" key="3">
    <source>
        <dbReference type="EMBL" id="MFD0983736.1"/>
    </source>
</evidence>
<evidence type="ECO:0000256" key="1">
    <source>
        <dbReference type="ARBA" id="ARBA00022729"/>
    </source>
</evidence>
<dbReference type="Proteomes" id="UP001597051">
    <property type="component" value="Unassembled WGS sequence"/>
</dbReference>
<gene>
    <name evidence="3" type="ORF">ACFQ0S_04510</name>
</gene>
<dbReference type="InterPro" id="IPR001611">
    <property type="entry name" value="Leu-rich_rpt"/>
</dbReference>
<organism evidence="3 4">
    <name type="scientific">Flavobacterium myungsuense</name>
    <dbReference type="NCBI Taxonomy" id="651823"/>
    <lineage>
        <taxon>Bacteria</taxon>
        <taxon>Pseudomonadati</taxon>
        <taxon>Bacteroidota</taxon>
        <taxon>Flavobacteriia</taxon>
        <taxon>Flavobacteriales</taxon>
        <taxon>Flavobacteriaceae</taxon>
        <taxon>Flavobacterium</taxon>
    </lineage>
</organism>
<comment type="caution">
    <text evidence="3">The sequence shown here is derived from an EMBL/GenBank/DDBJ whole genome shotgun (WGS) entry which is preliminary data.</text>
</comment>
<evidence type="ECO:0008006" key="5">
    <source>
        <dbReference type="Google" id="ProtNLM"/>
    </source>
</evidence>
<reference evidence="4" key="1">
    <citation type="journal article" date="2019" name="Int. J. Syst. Evol. Microbiol.">
        <title>The Global Catalogue of Microorganisms (GCM) 10K type strain sequencing project: providing services to taxonomists for standard genome sequencing and annotation.</title>
        <authorList>
            <consortium name="The Broad Institute Genomics Platform"/>
            <consortium name="The Broad Institute Genome Sequencing Center for Infectious Disease"/>
            <person name="Wu L."/>
            <person name="Ma J."/>
        </authorList>
    </citation>
    <scope>NUCLEOTIDE SEQUENCE [LARGE SCALE GENOMIC DNA]</scope>
    <source>
        <strain evidence="4">CECT 7649</strain>
    </source>
</reference>
<evidence type="ECO:0000256" key="2">
    <source>
        <dbReference type="SAM" id="SignalP"/>
    </source>
</evidence>
<sequence>MKNAASLLLMLFFTLTISASISFSEKDALVKLYIATNGNQWKKQWDFNKPVSAWYGVKVQNDKVLELDLSNNNLSGVLPSEIVNLIHLKNLILFKNNISGTIPSKIGNMKELRELNISFNKLSGSIPSSIGRLNSLENIQLFMNQLSGVLPSEMGNLAN</sequence>
<proteinExistence type="predicted"/>
<feature type="chain" id="PRO_5047501804" description="Two component regulator three Y domain protein" evidence="2">
    <location>
        <begin position="20"/>
        <end position="159"/>
    </location>
</feature>
<dbReference type="PRINTS" id="PR00019">
    <property type="entry name" value="LEURICHRPT"/>
</dbReference>
<dbReference type="PANTHER" id="PTHR47988">
    <property type="entry name" value="SOMATIC EMBRYOGENESIS RECEPTOR KINASE 1"/>
    <property type="match status" value="1"/>
</dbReference>
<keyword evidence="4" id="KW-1185">Reference proteome</keyword>
<protein>
    <recommendedName>
        <fullName evidence="5">Two component regulator three Y domain protein</fullName>
    </recommendedName>
</protein>